<keyword evidence="2" id="KW-0489">Methyltransferase</keyword>
<evidence type="ECO:0000313" key="2">
    <source>
        <dbReference type="EMBL" id="SUY20849.1"/>
    </source>
</evidence>
<dbReference type="InterPro" id="IPR025714">
    <property type="entry name" value="Methyltranfer_dom"/>
</dbReference>
<keyword evidence="2" id="KW-0808">Transferase</keyword>
<dbReference type="GO" id="GO:0032259">
    <property type="term" value="P:methylation"/>
    <property type="evidence" value="ECO:0007669"/>
    <property type="project" value="UniProtKB-KW"/>
</dbReference>
<dbReference type="CDD" id="cd02440">
    <property type="entry name" value="AdoMet_MTases"/>
    <property type="match status" value="1"/>
</dbReference>
<dbReference type="Pfam" id="PF13679">
    <property type="entry name" value="Methyltransf_32"/>
    <property type="match status" value="1"/>
</dbReference>
<name>A0A381I5C4_CLODI</name>
<proteinExistence type="predicted"/>
<sequence length="214" mass="24821">MQIEEDNKYKFNFKGKSDLYTFNELLKNISKEAENYDGLVFKYVERGTIVVIEGDNKKVNVKYLDNKEEVPKIDEFTASQIKNRDYYVKVGQANALLKEIGVLTKDGKIKNDKIRKYNQIDHFVELIDSILKEIKDKDCITILDCACGKSYLSFVLNFYIKEVLKKNCYFIGIDYSDVVIEASKNMAKNLGYKNMSFIKEDLTKIIHLIGMLTL</sequence>
<dbReference type="Gene3D" id="3.40.50.150">
    <property type="entry name" value="Vaccinia Virus protein VP39"/>
    <property type="match status" value="1"/>
</dbReference>
<dbReference type="EMBL" id="UFWD01000001">
    <property type="protein sequence ID" value="SUY20849.1"/>
    <property type="molecule type" value="Genomic_DNA"/>
</dbReference>
<reference evidence="2" key="1">
    <citation type="submission" date="2018-06" db="EMBL/GenBank/DDBJ databases">
        <authorList>
            <consortium name="Pathogen Informatics"/>
            <person name="Doyle S."/>
        </authorList>
    </citation>
    <scope>NUCLEOTIDE SEQUENCE</scope>
    <source>
        <strain evidence="2">NCTC13307</strain>
    </source>
</reference>
<evidence type="ECO:0000259" key="1">
    <source>
        <dbReference type="Pfam" id="PF13679"/>
    </source>
</evidence>
<dbReference type="InterPro" id="IPR029063">
    <property type="entry name" value="SAM-dependent_MTases_sf"/>
</dbReference>
<feature type="domain" description="Methyltransferase" evidence="1">
    <location>
        <begin position="115"/>
        <end position="205"/>
    </location>
</feature>
<dbReference type="SUPFAM" id="SSF53335">
    <property type="entry name" value="S-adenosyl-L-methionine-dependent methyltransferases"/>
    <property type="match status" value="1"/>
</dbReference>
<dbReference type="GO" id="GO:0008168">
    <property type="term" value="F:methyltransferase activity"/>
    <property type="evidence" value="ECO:0007669"/>
    <property type="project" value="UniProtKB-KW"/>
</dbReference>
<protein>
    <submittedName>
        <fullName evidence="2">SAM dependent methyltransferase</fullName>
    </submittedName>
</protein>
<organism evidence="2">
    <name type="scientific">Clostridioides difficile</name>
    <name type="common">Peptoclostridium difficile</name>
    <dbReference type="NCBI Taxonomy" id="1496"/>
    <lineage>
        <taxon>Bacteria</taxon>
        <taxon>Bacillati</taxon>
        <taxon>Bacillota</taxon>
        <taxon>Clostridia</taxon>
        <taxon>Peptostreptococcales</taxon>
        <taxon>Peptostreptococcaceae</taxon>
        <taxon>Clostridioides</taxon>
    </lineage>
</organism>
<accession>A0A381I5C4</accession>
<gene>
    <name evidence="2" type="ORF">NCTC13307_00374</name>
</gene>
<dbReference type="AlphaFoldDB" id="A0A381I5C4"/>